<name>A0AAD6LGS8_9ROSI</name>
<keyword evidence="2" id="KW-1185">Reference proteome</keyword>
<organism evidence="1 2">
    <name type="scientific">Populus alba x Populus x berolinensis</name>
    <dbReference type="NCBI Taxonomy" id="444605"/>
    <lineage>
        <taxon>Eukaryota</taxon>
        <taxon>Viridiplantae</taxon>
        <taxon>Streptophyta</taxon>
        <taxon>Embryophyta</taxon>
        <taxon>Tracheophyta</taxon>
        <taxon>Spermatophyta</taxon>
        <taxon>Magnoliopsida</taxon>
        <taxon>eudicotyledons</taxon>
        <taxon>Gunneridae</taxon>
        <taxon>Pentapetalae</taxon>
        <taxon>rosids</taxon>
        <taxon>fabids</taxon>
        <taxon>Malpighiales</taxon>
        <taxon>Salicaceae</taxon>
        <taxon>Saliceae</taxon>
        <taxon>Populus</taxon>
    </lineage>
</organism>
<reference evidence="1" key="1">
    <citation type="journal article" date="2023" name="Mol. Ecol. Resour.">
        <title>Chromosome-level genome assembly of a triploid poplar Populus alba 'Berolinensis'.</title>
        <authorList>
            <person name="Chen S."/>
            <person name="Yu Y."/>
            <person name="Wang X."/>
            <person name="Wang S."/>
            <person name="Zhang T."/>
            <person name="Zhou Y."/>
            <person name="He R."/>
            <person name="Meng N."/>
            <person name="Wang Y."/>
            <person name="Liu W."/>
            <person name="Liu Z."/>
            <person name="Liu J."/>
            <person name="Guo Q."/>
            <person name="Huang H."/>
            <person name="Sederoff R.R."/>
            <person name="Wang G."/>
            <person name="Qu G."/>
            <person name="Chen S."/>
        </authorList>
    </citation>
    <scope>NUCLEOTIDE SEQUENCE</scope>
    <source>
        <strain evidence="1">SC-2020</strain>
    </source>
</reference>
<dbReference type="Proteomes" id="UP001164929">
    <property type="component" value="Chromosome 17"/>
</dbReference>
<sequence length="88" mass="10131">MLRILPLSLRICHLAQLQNYHPKTNVIISERLIAYCVEVLYKAGEIQVYLFFSLLIYIDFVDVGNYVCWLLSLPLTSLNSCLNHGNES</sequence>
<gene>
    <name evidence="1" type="ORF">NC653_037363</name>
</gene>
<dbReference type="AlphaFoldDB" id="A0AAD6LGS8"/>
<evidence type="ECO:0000313" key="2">
    <source>
        <dbReference type="Proteomes" id="UP001164929"/>
    </source>
</evidence>
<protein>
    <submittedName>
        <fullName evidence="1">Uncharacterized protein</fullName>
    </submittedName>
</protein>
<accession>A0AAD6LGS8</accession>
<evidence type="ECO:0000313" key="1">
    <source>
        <dbReference type="EMBL" id="KAJ6959046.1"/>
    </source>
</evidence>
<proteinExistence type="predicted"/>
<dbReference type="EMBL" id="JAQIZT010000017">
    <property type="protein sequence ID" value="KAJ6959046.1"/>
    <property type="molecule type" value="Genomic_DNA"/>
</dbReference>
<comment type="caution">
    <text evidence="1">The sequence shown here is derived from an EMBL/GenBank/DDBJ whole genome shotgun (WGS) entry which is preliminary data.</text>
</comment>